<name>A0ACD1FX96_9EURO</name>
<feature type="non-terminal residue" evidence="1">
    <location>
        <position position="87"/>
    </location>
</feature>
<dbReference type="Proteomes" id="UP000249057">
    <property type="component" value="Unassembled WGS sequence"/>
</dbReference>
<accession>A0ACD1FX96</accession>
<keyword evidence="2" id="KW-1185">Reference proteome</keyword>
<organism evidence="1 2">
    <name type="scientific">Aspergillus brunneoviolaceus CBS 621.78</name>
    <dbReference type="NCBI Taxonomy" id="1450534"/>
    <lineage>
        <taxon>Eukaryota</taxon>
        <taxon>Fungi</taxon>
        <taxon>Dikarya</taxon>
        <taxon>Ascomycota</taxon>
        <taxon>Pezizomycotina</taxon>
        <taxon>Eurotiomycetes</taxon>
        <taxon>Eurotiomycetidae</taxon>
        <taxon>Eurotiales</taxon>
        <taxon>Aspergillaceae</taxon>
        <taxon>Aspergillus</taxon>
        <taxon>Aspergillus subgen. Circumdati</taxon>
    </lineage>
</organism>
<protein>
    <submittedName>
        <fullName evidence="1">Uncharacterized protein</fullName>
    </submittedName>
</protein>
<evidence type="ECO:0000313" key="2">
    <source>
        <dbReference type="Proteomes" id="UP000249057"/>
    </source>
</evidence>
<sequence>MLPQQQLPIPYIVPPHLEEYNIPLSAFAAARPQFHNIVGGAFIFSTTVPDAVTSITTSTSTPTTSSKRAAQGTTSSTTTASTPPPPP</sequence>
<proteinExistence type="predicted"/>
<reference evidence="1" key="1">
    <citation type="submission" date="2018-02" db="EMBL/GenBank/DDBJ databases">
        <title>The genomes of Aspergillus section Nigri reveals drivers in fungal speciation.</title>
        <authorList>
            <consortium name="DOE Joint Genome Institute"/>
            <person name="Vesth T.C."/>
            <person name="Nybo J."/>
            <person name="Theobald S."/>
            <person name="Brandl J."/>
            <person name="Frisvad J.C."/>
            <person name="Nielsen K.F."/>
            <person name="Lyhne E.K."/>
            <person name="Kogle M.E."/>
            <person name="Kuo A."/>
            <person name="Riley R."/>
            <person name="Clum A."/>
            <person name="Nolan M."/>
            <person name="Lipzen A."/>
            <person name="Salamov A."/>
            <person name="Henrissat B."/>
            <person name="Wiebenga A."/>
            <person name="De vries R.P."/>
            <person name="Grigoriev I.V."/>
            <person name="Mortensen U.H."/>
            <person name="Andersen M.R."/>
            <person name="Baker S.E."/>
        </authorList>
    </citation>
    <scope>NUCLEOTIDE SEQUENCE</scope>
    <source>
        <strain evidence="1">CBS 621.78</strain>
    </source>
</reference>
<gene>
    <name evidence="1" type="ORF">BO95DRAFT_467756</name>
</gene>
<evidence type="ECO:0000313" key="1">
    <source>
        <dbReference type="EMBL" id="RAH41587.1"/>
    </source>
</evidence>
<dbReference type="EMBL" id="KZ825386">
    <property type="protein sequence ID" value="RAH41587.1"/>
    <property type="molecule type" value="Genomic_DNA"/>
</dbReference>